<dbReference type="Pfam" id="PF22507">
    <property type="entry name" value="DUF6994"/>
    <property type="match status" value="1"/>
</dbReference>
<name>A0AAU8ER25_9MICC</name>
<reference evidence="2" key="1">
    <citation type="submission" date="2024-06" db="EMBL/GenBank/DDBJ databases">
        <title>Biodegradation of dimethachlon by Arthrobacter sp. K5: mechanistic insights and ecological implications.</title>
        <authorList>
            <person name="Hu S."/>
            <person name="Lu P."/>
        </authorList>
    </citation>
    <scope>NUCLEOTIDE SEQUENCE</scope>
    <source>
        <strain evidence="2">K5</strain>
    </source>
</reference>
<organism evidence="2">
    <name type="scientific">Arthrobacter sp. K5</name>
    <dbReference type="NCBI Taxonomy" id="2839623"/>
    <lineage>
        <taxon>Bacteria</taxon>
        <taxon>Bacillati</taxon>
        <taxon>Actinomycetota</taxon>
        <taxon>Actinomycetes</taxon>
        <taxon>Micrococcales</taxon>
        <taxon>Micrococcaceae</taxon>
        <taxon>Arthrobacter</taxon>
    </lineage>
</organism>
<sequence length="263" mass="30260">MSDPEYPQQQQPRVFDTSFNYMTDTPPGTDPDSGSPNLRADHELLWTKTLNSGVVFEPTAPPKRGDGYLIFTDPSEAMHWYGSDAITHSYTGRARTASLANAIASLNEEQRARYLKPPYTIGSAMIWPVRKKDRPTMNQARGFRALIADRMDLTLECIRRHHAGEPESPLADVINAYADFFALFDGFKEFVEFFHFQDLVTPDYEEVRFYLPFDNFKRSGMPATKDEYVTYREATLEFIAARNLRMAEWVTENHPEIEVRHSD</sequence>
<gene>
    <name evidence="2" type="ORF">ABRP34_03570</name>
</gene>
<feature type="compositionally biased region" description="Polar residues" evidence="1">
    <location>
        <begin position="7"/>
        <end position="23"/>
    </location>
</feature>
<evidence type="ECO:0000256" key="1">
    <source>
        <dbReference type="SAM" id="MobiDB-lite"/>
    </source>
</evidence>
<protein>
    <submittedName>
        <fullName evidence="2">Uncharacterized protein</fullName>
    </submittedName>
</protein>
<proteinExistence type="predicted"/>
<dbReference type="RefSeq" id="WP_353712285.1">
    <property type="nucleotide sequence ID" value="NZ_CP159279.1"/>
</dbReference>
<evidence type="ECO:0000313" key="2">
    <source>
        <dbReference type="EMBL" id="XCH12107.1"/>
    </source>
</evidence>
<dbReference type="AlphaFoldDB" id="A0AAU8ER25"/>
<feature type="region of interest" description="Disordered" evidence="1">
    <location>
        <begin position="1"/>
        <end position="38"/>
    </location>
</feature>
<accession>A0AAU8ER25</accession>
<dbReference type="EMBL" id="CP159279">
    <property type="protein sequence ID" value="XCH12107.1"/>
    <property type="molecule type" value="Genomic_DNA"/>
</dbReference>
<dbReference type="InterPro" id="IPR054263">
    <property type="entry name" value="DUF6994"/>
</dbReference>